<sequence>MSARLGVLIATYLEADLVQRIASVDPAVDVIYEPDLVPVPRYASDHTGTPRQLTAAEQERWEKALAAADVAFDFDWQAPADLPTRAPRLRWVQATSAGIGAFVQRTGLDRTDLTFTTAAGIHATPLAEFAVLGALHFVKGVPHLRAQQTEHRWQRYTTAQLAGRTVTVVGLGGIGRRVVASFAALGTRVLAVGRPGRDYDLPGAASVHSTDELDDLLRWTDVLVLCTPLTDQTAGLLSAARIARLKPGAIVVNIGRGQLVDEPALIEALRTKAITGAALDVFTTEPLPADSPLWDLDNVLVSPHSASTVDTENAAITDLFNDNLRRYLDGRGLRNLYQRELGY</sequence>
<dbReference type="PANTHER" id="PTHR43333:SF1">
    <property type="entry name" value="D-ISOMER SPECIFIC 2-HYDROXYACID DEHYDROGENASE NAD-BINDING DOMAIN-CONTAINING PROTEIN"/>
    <property type="match status" value="1"/>
</dbReference>
<dbReference type="GO" id="GO:0051287">
    <property type="term" value="F:NAD binding"/>
    <property type="evidence" value="ECO:0007669"/>
    <property type="project" value="InterPro"/>
</dbReference>
<name>A0A3D9ZV78_9ACTN</name>
<keyword evidence="2" id="KW-0520">NAD</keyword>
<dbReference type="GO" id="GO:0016616">
    <property type="term" value="F:oxidoreductase activity, acting on the CH-OH group of donors, NAD or NADP as acceptor"/>
    <property type="evidence" value="ECO:0007669"/>
    <property type="project" value="UniProtKB-ARBA"/>
</dbReference>
<dbReference type="Pfam" id="PF02826">
    <property type="entry name" value="2-Hacid_dh_C"/>
    <property type="match status" value="1"/>
</dbReference>
<dbReference type="PROSITE" id="PS00671">
    <property type="entry name" value="D_2_HYDROXYACID_DH_3"/>
    <property type="match status" value="1"/>
</dbReference>
<keyword evidence="5" id="KW-1185">Reference proteome</keyword>
<dbReference type="SUPFAM" id="SSF51735">
    <property type="entry name" value="NAD(P)-binding Rossmann-fold domains"/>
    <property type="match status" value="1"/>
</dbReference>
<dbReference type="RefSeq" id="WP_116071046.1">
    <property type="nucleotide sequence ID" value="NZ_BONB01000054.1"/>
</dbReference>
<dbReference type="AlphaFoldDB" id="A0A3D9ZV78"/>
<evidence type="ECO:0000256" key="2">
    <source>
        <dbReference type="ARBA" id="ARBA00023027"/>
    </source>
</evidence>
<dbReference type="InterPro" id="IPR029753">
    <property type="entry name" value="D-isomer_DH_CS"/>
</dbReference>
<dbReference type="CDD" id="cd05300">
    <property type="entry name" value="2-Hacid_dh_1"/>
    <property type="match status" value="1"/>
</dbReference>
<comment type="caution">
    <text evidence="4">The sequence shown here is derived from an EMBL/GenBank/DDBJ whole genome shotgun (WGS) entry which is preliminary data.</text>
</comment>
<feature type="domain" description="D-isomer specific 2-hydroxyacid dehydrogenase NAD-binding" evidence="3">
    <location>
        <begin position="134"/>
        <end position="306"/>
    </location>
</feature>
<gene>
    <name evidence="4" type="ORF">DFJ67_5948</name>
</gene>
<dbReference type="InterPro" id="IPR006140">
    <property type="entry name" value="D-isomer_DH_NAD-bd"/>
</dbReference>
<protein>
    <submittedName>
        <fullName evidence="4">Phosphoglycerate dehydrogenase-like enzyme</fullName>
    </submittedName>
</protein>
<reference evidence="4 5" key="1">
    <citation type="submission" date="2018-08" db="EMBL/GenBank/DDBJ databases">
        <title>Sequencing the genomes of 1000 actinobacteria strains.</title>
        <authorList>
            <person name="Klenk H.-P."/>
        </authorList>
    </citation>
    <scope>NUCLEOTIDE SEQUENCE [LARGE SCALE GENOMIC DNA]</scope>
    <source>
        <strain evidence="4 5">DSM 44099</strain>
    </source>
</reference>
<organism evidence="4 5">
    <name type="scientific">Asanoa ferruginea</name>
    <dbReference type="NCBI Taxonomy" id="53367"/>
    <lineage>
        <taxon>Bacteria</taxon>
        <taxon>Bacillati</taxon>
        <taxon>Actinomycetota</taxon>
        <taxon>Actinomycetes</taxon>
        <taxon>Micromonosporales</taxon>
        <taxon>Micromonosporaceae</taxon>
        <taxon>Asanoa</taxon>
    </lineage>
</organism>
<dbReference type="Proteomes" id="UP000256913">
    <property type="component" value="Unassembled WGS sequence"/>
</dbReference>
<evidence type="ECO:0000256" key="1">
    <source>
        <dbReference type="ARBA" id="ARBA00023002"/>
    </source>
</evidence>
<accession>A0A3D9ZV78</accession>
<dbReference type="Gene3D" id="3.40.50.720">
    <property type="entry name" value="NAD(P)-binding Rossmann-like Domain"/>
    <property type="match status" value="2"/>
</dbReference>
<dbReference type="PANTHER" id="PTHR43333">
    <property type="entry name" value="2-HACID_DH_C DOMAIN-CONTAINING PROTEIN"/>
    <property type="match status" value="1"/>
</dbReference>
<keyword evidence="1" id="KW-0560">Oxidoreductase</keyword>
<dbReference type="SUPFAM" id="SSF52283">
    <property type="entry name" value="Formate/glycerate dehydrogenase catalytic domain-like"/>
    <property type="match status" value="1"/>
</dbReference>
<proteinExistence type="predicted"/>
<evidence type="ECO:0000259" key="3">
    <source>
        <dbReference type="Pfam" id="PF02826"/>
    </source>
</evidence>
<dbReference type="InterPro" id="IPR036291">
    <property type="entry name" value="NAD(P)-bd_dom_sf"/>
</dbReference>
<evidence type="ECO:0000313" key="4">
    <source>
        <dbReference type="EMBL" id="REF99903.1"/>
    </source>
</evidence>
<dbReference type="OrthoDB" id="9793626at2"/>
<dbReference type="EMBL" id="QUMQ01000001">
    <property type="protein sequence ID" value="REF99903.1"/>
    <property type="molecule type" value="Genomic_DNA"/>
</dbReference>
<evidence type="ECO:0000313" key="5">
    <source>
        <dbReference type="Proteomes" id="UP000256913"/>
    </source>
</evidence>